<dbReference type="EMBL" id="CASHSV030000186">
    <property type="protein sequence ID" value="CAJ2651877.1"/>
    <property type="molecule type" value="Genomic_DNA"/>
</dbReference>
<gene>
    <name evidence="1" type="ORF">MILVUS5_LOCUS19440</name>
</gene>
<organism evidence="1 2">
    <name type="scientific">Trifolium pratense</name>
    <name type="common">Red clover</name>
    <dbReference type="NCBI Taxonomy" id="57577"/>
    <lineage>
        <taxon>Eukaryota</taxon>
        <taxon>Viridiplantae</taxon>
        <taxon>Streptophyta</taxon>
        <taxon>Embryophyta</taxon>
        <taxon>Tracheophyta</taxon>
        <taxon>Spermatophyta</taxon>
        <taxon>Magnoliopsida</taxon>
        <taxon>eudicotyledons</taxon>
        <taxon>Gunneridae</taxon>
        <taxon>Pentapetalae</taxon>
        <taxon>rosids</taxon>
        <taxon>fabids</taxon>
        <taxon>Fabales</taxon>
        <taxon>Fabaceae</taxon>
        <taxon>Papilionoideae</taxon>
        <taxon>50 kb inversion clade</taxon>
        <taxon>NPAAA clade</taxon>
        <taxon>Hologalegina</taxon>
        <taxon>IRL clade</taxon>
        <taxon>Trifolieae</taxon>
        <taxon>Trifolium</taxon>
    </lineage>
</organism>
<evidence type="ECO:0000313" key="2">
    <source>
        <dbReference type="Proteomes" id="UP001177021"/>
    </source>
</evidence>
<keyword evidence="2" id="KW-1185">Reference proteome</keyword>
<reference evidence="1" key="1">
    <citation type="submission" date="2023-10" db="EMBL/GenBank/DDBJ databases">
        <authorList>
            <person name="Rodriguez Cubillos JULIANA M."/>
            <person name="De Vega J."/>
        </authorList>
    </citation>
    <scope>NUCLEOTIDE SEQUENCE</scope>
</reference>
<evidence type="ECO:0000313" key="1">
    <source>
        <dbReference type="EMBL" id="CAJ2651877.1"/>
    </source>
</evidence>
<comment type="caution">
    <text evidence="1">The sequence shown here is derived from an EMBL/GenBank/DDBJ whole genome shotgun (WGS) entry which is preliminary data.</text>
</comment>
<proteinExistence type="predicted"/>
<protein>
    <submittedName>
        <fullName evidence="1">Uncharacterized protein</fullName>
    </submittedName>
</protein>
<name>A0ACB0K3L0_TRIPR</name>
<accession>A0ACB0K3L0</accession>
<dbReference type="Proteomes" id="UP001177021">
    <property type="component" value="Unassembled WGS sequence"/>
</dbReference>
<sequence>MAIRQYISMKYNQHPDMFKGDFQVIDALREQAIHVVEPHLSGLKKIMAYACQLVWIAGKFPNDVSYSEISDLQRPGYNKEKPIALDNLKFEQASVLYNLAALYSQLAVSSNRNTTEGLKSVCNYFCLSAGVIGYIQEHIIPEMQIDPPEDLDDTTLEYLKTLLLAQGQECFWRKAVMDRYRDSSIAKLAIKTSDLYGIAGDLGVKSQAISSEWMHFALAKHYHFAAAAQYRQACDCLDKKRYGEEVARLRDSITFTKEGLREARYLNKLVLEDLNGLVPPKTELKPIERVVMAIPRVPLEVLEPLSFLGEKKEFGRPLFEKLVPFAVHVAASIFEQRLNRIVNNSIISPLEALTLKIHSTLSFLSLPGSLQALEKPLGLTPSLISHATEIRQIKAVERLQRSLDDSMSLANSAASNYAEASSYLISERAENERYKEKYGTDRWIRPDSEIAAPEIYEELDKIDGYLKSAADSDRLIYEKFKACSGFLQILSSSHSEICNFVPNARRVAMSPKLKDQASKLRTCLNDLNILESRRRKLIESLKEKVKKDDISPSILIEATRLESLYPAQRITAAHFEDFLEERLSKYDSYIQLLQTEEKEQCRQLKQLEICNKEFVKARIDDGATEKEREKTLQELENAYFQYKEIVGYLETGRKFYNDLAQITEKFRAETKNWAAKRTEECLKFARELKTGCLPSSPVVQDEPLESHQTHQAAIASLNQIRSHSSSYKNDKLEEIQPSESPSSSVQELPQKPVIAIWDPSIGINFAKKELNAESRTPSISLENSDNAIHKNDKNNFRMNAAYEKYERGYHSTSINTNSASANGCRSNHTWDPEQGLRFG</sequence>